<organism evidence="2 3">
    <name type="scientific">Papio anubis</name>
    <name type="common">Olive baboon</name>
    <dbReference type="NCBI Taxonomy" id="9555"/>
    <lineage>
        <taxon>Eukaryota</taxon>
        <taxon>Metazoa</taxon>
        <taxon>Chordata</taxon>
        <taxon>Craniata</taxon>
        <taxon>Vertebrata</taxon>
        <taxon>Euteleostomi</taxon>
        <taxon>Mammalia</taxon>
        <taxon>Eutheria</taxon>
        <taxon>Euarchontoglires</taxon>
        <taxon>Primates</taxon>
        <taxon>Haplorrhini</taxon>
        <taxon>Catarrhini</taxon>
        <taxon>Cercopithecidae</taxon>
        <taxon>Cercopithecinae</taxon>
        <taxon>Papio</taxon>
    </lineage>
</organism>
<dbReference type="Proteomes" id="UP000028761">
    <property type="component" value="Chromosome 7"/>
</dbReference>
<evidence type="ECO:0000313" key="2">
    <source>
        <dbReference type="Ensembl" id="ENSPANP00000049815.1"/>
    </source>
</evidence>
<name>A0A8I5NMI6_PAPAN</name>
<dbReference type="PANTHER" id="PTHR46254">
    <property type="entry name" value="PROTEIN GVQW1-RELATED"/>
    <property type="match status" value="1"/>
</dbReference>
<dbReference type="GeneTree" id="ENSGT00940000161627"/>
<dbReference type="OMA" id="MPGETEC"/>
<dbReference type="PANTHER" id="PTHR46254:SF3">
    <property type="entry name" value="SECRETED PROTEIN"/>
    <property type="match status" value="1"/>
</dbReference>
<evidence type="ECO:0000313" key="3">
    <source>
        <dbReference type="Proteomes" id="UP000028761"/>
    </source>
</evidence>
<keyword evidence="3" id="KW-1185">Reference proteome</keyword>
<sequence>MPGETECEQRFLSVVFIAISQHLEHCLAQGRCSVGVQWRDLGSLQPPPPHFKQFSRLSLPSSWDYRRVPPRPESLALLPRLECSGTISVHCNLHLPSSRSSHASASQVAGITGGHHQA</sequence>
<dbReference type="AlphaFoldDB" id="A0A8I5NMI6"/>
<protein>
    <submittedName>
        <fullName evidence="2">Uncharacterized protein</fullName>
    </submittedName>
</protein>
<dbReference type="Ensembl" id="ENSPANT00000072392.1">
    <property type="protein sequence ID" value="ENSPANP00000049815.1"/>
    <property type="gene ID" value="ENSPANG00000047014.1"/>
</dbReference>
<feature type="region of interest" description="Disordered" evidence="1">
    <location>
        <begin position="98"/>
        <end position="118"/>
    </location>
</feature>
<reference evidence="2" key="2">
    <citation type="submission" date="2025-08" db="UniProtKB">
        <authorList>
            <consortium name="Ensembl"/>
        </authorList>
    </citation>
    <scope>IDENTIFICATION</scope>
</reference>
<reference evidence="2" key="3">
    <citation type="submission" date="2025-09" db="UniProtKB">
        <authorList>
            <consortium name="Ensembl"/>
        </authorList>
    </citation>
    <scope>IDENTIFICATION</scope>
</reference>
<reference evidence="2 3" key="1">
    <citation type="submission" date="2012-03" db="EMBL/GenBank/DDBJ databases">
        <title>Whole Genome Assembly of Papio anubis.</title>
        <authorList>
            <person name="Liu Y.L."/>
            <person name="Abraham K.A."/>
            <person name="Akbar H.A."/>
            <person name="Ali S.A."/>
            <person name="Anosike U.A."/>
            <person name="Aqrawi P.A."/>
            <person name="Arias F.A."/>
            <person name="Attaway T.A."/>
            <person name="Awwad R.A."/>
            <person name="Babu C.B."/>
            <person name="Bandaranaike D.B."/>
            <person name="Battles P.B."/>
            <person name="Bell A.B."/>
            <person name="Beltran B.B."/>
            <person name="Berhane-Mersha D.B."/>
            <person name="Bess C.B."/>
            <person name="Bickham C.B."/>
            <person name="Bolden T.B."/>
            <person name="Carter K.C."/>
            <person name="Chau D.C."/>
            <person name="Chavez A.C."/>
            <person name="Clerc-Blankenburg K.C."/>
            <person name="Coyle M.C."/>
            <person name="Dao M.D."/>
            <person name="Davila M.L.D."/>
            <person name="Davy-Carroll L.D."/>
            <person name="Denson S.D."/>
            <person name="Dinh H.D."/>
            <person name="Fernandez S.F."/>
            <person name="Fernando P.F."/>
            <person name="Forbes L.F."/>
            <person name="Francis C.F."/>
            <person name="Francisco L.F."/>
            <person name="Fu Q.F."/>
            <person name="Garcia-Iii R.G."/>
            <person name="Garrett T.G."/>
            <person name="Gross S.G."/>
            <person name="Gubbala S.G."/>
            <person name="Hirani K.H."/>
            <person name="Hogues M.H."/>
            <person name="Hollins B.H."/>
            <person name="Jackson L.J."/>
            <person name="Javaid M.J."/>
            <person name="Jhangiani S.J."/>
            <person name="Johnson A.J."/>
            <person name="Johnson B.J."/>
            <person name="Jones J.J."/>
            <person name="Joshi V.J."/>
            <person name="Kalu J.K."/>
            <person name="Khan N.K."/>
            <person name="Korchina V.K."/>
            <person name="Kovar C.K."/>
            <person name="Lago L.L."/>
            <person name="Lara F.L."/>
            <person name="Le T.-K.L."/>
            <person name="Lee S.L."/>
            <person name="Legall-Iii F.L."/>
            <person name="Lemon S.L."/>
            <person name="Liu J.L."/>
            <person name="Liu Y.-S.L."/>
            <person name="Liyanage D.L."/>
            <person name="Lopez J.L."/>
            <person name="Lorensuhewa L.L."/>
            <person name="Mata R.M."/>
            <person name="Mathew T.M."/>
            <person name="Mercado C.M."/>
            <person name="Mercado I.M."/>
            <person name="Morales K.M."/>
            <person name="Morgan M.M."/>
            <person name="Munidasa M.M."/>
            <person name="Ngo D.N."/>
            <person name="Nguyen L.N."/>
            <person name="Nguyen T.N."/>
            <person name="Nguyen N.N."/>
            <person name="Obregon M.O."/>
            <person name="Okwuonu G.O."/>
            <person name="Ongeri F.O."/>
            <person name="Onwere C.O."/>
            <person name="Osifeso I.O."/>
            <person name="Parra A.P."/>
            <person name="Patil S.P."/>
            <person name="Perez A.P."/>
            <person name="Perez Y.P."/>
            <person name="Pham C.P."/>
            <person name="Pu L.-L.P."/>
            <person name="Puazo M.P."/>
            <person name="Quiroz J.Q."/>
            <person name="Rouhana J.R."/>
            <person name="Ruiz M.R."/>
            <person name="Ruiz S.-J.R."/>
            <person name="Saada N.S."/>
            <person name="Santibanez J.S."/>
            <person name="Scheel M.S."/>
            <person name="Schneider B.S."/>
            <person name="Simmons D.S."/>
            <person name="Sisson I.S."/>
            <person name="Tang L.-Y.T."/>
            <person name="Thornton R.T."/>
            <person name="Tisius J.T."/>
            <person name="Toledanes G.T."/>
            <person name="Trejos Z.T."/>
            <person name="Usmani K.U."/>
            <person name="Varghese R.V."/>
            <person name="Vattathil S.V."/>
            <person name="Vee V.V."/>
            <person name="Walker D.W."/>
            <person name="Weissenberger G.W."/>
            <person name="White C.W."/>
            <person name="Williams A.W."/>
            <person name="Woodworth J.W."/>
            <person name="Wright R.W."/>
            <person name="Zhu Y.Z."/>
            <person name="Han Y.H."/>
            <person name="Newsham I.N."/>
            <person name="Nazareth L.N."/>
            <person name="Worley K.W."/>
            <person name="Muzny D.M."/>
            <person name="Rogers J.R."/>
            <person name="Gibbs R.G."/>
        </authorList>
    </citation>
    <scope>NUCLEOTIDE SEQUENCE [LARGE SCALE GENOMIC DNA]</scope>
</reference>
<accession>A0A8I5NMI6</accession>
<proteinExistence type="predicted"/>
<evidence type="ECO:0000256" key="1">
    <source>
        <dbReference type="SAM" id="MobiDB-lite"/>
    </source>
</evidence>